<dbReference type="Gene3D" id="3.40.50.720">
    <property type="entry name" value="NAD(P)-binding Rossmann-like Domain"/>
    <property type="match status" value="1"/>
</dbReference>
<dbReference type="InterPro" id="IPR016040">
    <property type="entry name" value="NAD(P)-bd_dom"/>
</dbReference>
<organism evidence="4 5">
    <name type="scientific">Tectimicrobiota bacterium</name>
    <dbReference type="NCBI Taxonomy" id="2528274"/>
    <lineage>
        <taxon>Bacteria</taxon>
        <taxon>Pseudomonadati</taxon>
        <taxon>Nitrospinota/Tectimicrobiota group</taxon>
        <taxon>Candidatus Tectimicrobiota</taxon>
    </lineage>
</organism>
<protein>
    <recommendedName>
        <fullName evidence="2">UDP-glucose 4-epimerase</fullName>
    </recommendedName>
</protein>
<comment type="similarity">
    <text evidence="1">Belongs to the NAD(P)-dependent epimerase/dehydratase family.</text>
</comment>
<evidence type="ECO:0000313" key="5">
    <source>
        <dbReference type="Proteomes" id="UP000712673"/>
    </source>
</evidence>
<name>A0A937VZM8_UNCTE</name>
<evidence type="ECO:0000313" key="4">
    <source>
        <dbReference type="EMBL" id="MBM3224103.1"/>
    </source>
</evidence>
<dbReference type="PANTHER" id="PTHR43725:SF53">
    <property type="entry name" value="UDP-ARABINOSE 4-EPIMERASE 1"/>
    <property type="match status" value="1"/>
</dbReference>
<dbReference type="PANTHER" id="PTHR43725">
    <property type="entry name" value="UDP-GLUCOSE 4-EPIMERASE"/>
    <property type="match status" value="1"/>
</dbReference>
<dbReference type="AlphaFoldDB" id="A0A937VZM8"/>
<gene>
    <name evidence="4" type="ORF">FJZ47_09905</name>
</gene>
<comment type="caution">
    <text evidence="4">The sequence shown here is derived from an EMBL/GenBank/DDBJ whole genome shotgun (WGS) entry which is preliminary data.</text>
</comment>
<accession>A0A937VZM8</accession>
<dbReference type="GO" id="GO:0033499">
    <property type="term" value="P:galactose catabolic process via UDP-galactose, Leloir pathway"/>
    <property type="evidence" value="ECO:0007669"/>
    <property type="project" value="TreeGrafter"/>
</dbReference>
<reference evidence="4" key="1">
    <citation type="submission" date="2019-03" db="EMBL/GenBank/DDBJ databases">
        <title>Lake Tanganyika Metagenome-Assembled Genomes (MAGs).</title>
        <authorList>
            <person name="Tran P."/>
        </authorList>
    </citation>
    <scope>NUCLEOTIDE SEQUENCE</scope>
    <source>
        <strain evidence="4">K_DeepCast_65m_m2_066</strain>
    </source>
</reference>
<proteinExistence type="inferred from homology"/>
<dbReference type="InterPro" id="IPR036291">
    <property type="entry name" value="NAD(P)-bd_dom_sf"/>
</dbReference>
<evidence type="ECO:0000256" key="1">
    <source>
        <dbReference type="ARBA" id="ARBA00007637"/>
    </source>
</evidence>
<feature type="non-terminal residue" evidence="4">
    <location>
        <position position="134"/>
    </location>
</feature>
<dbReference type="Proteomes" id="UP000712673">
    <property type="component" value="Unassembled WGS sequence"/>
</dbReference>
<dbReference type="Pfam" id="PF16363">
    <property type="entry name" value="GDP_Man_Dehyd"/>
    <property type="match status" value="1"/>
</dbReference>
<dbReference type="EMBL" id="VGLS01000259">
    <property type="protein sequence ID" value="MBM3224103.1"/>
    <property type="molecule type" value="Genomic_DNA"/>
</dbReference>
<sequence length="134" mass="14683">MAVLVTGGAGYIGSHTVKLLIQRGYAPVVYDNLIYGHREAVSQGDFVHGHLHDTARLVEVLTQYNITDVLHFAAFAYVGESVQDPLKYYDNNVVGTLSLLQAMRTAGVKHLIFSSTCAVYGVPRQPVLTEDHPL</sequence>
<evidence type="ECO:0000256" key="2">
    <source>
        <dbReference type="ARBA" id="ARBA00018569"/>
    </source>
</evidence>
<dbReference type="SUPFAM" id="SSF51735">
    <property type="entry name" value="NAD(P)-binding Rossmann-fold domains"/>
    <property type="match status" value="1"/>
</dbReference>
<evidence type="ECO:0000259" key="3">
    <source>
        <dbReference type="Pfam" id="PF16363"/>
    </source>
</evidence>
<feature type="domain" description="NAD(P)-binding" evidence="3">
    <location>
        <begin position="4"/>
        <end position="134"/>
    </location>
</feature>